<evidence type="ECO:0000256" key="9">
    <source>
        <dbReference type="ARBA" id="ARBA00022692"/>
    </source>
</evidence>
<reference evidence="22" key="1">
    <citation type="submission" date="2015-06" db="UniProtKB">
        <authorList>
            <consortium name="EnsemblPlants"/>
        </authorList>
    </citation>
    <scope>IDENTIFICATION</scope>
</reference>
<organism evidence="22">
    <name type="scientific">Aegilops tauschii</name>
    <name type="common">Tausch's goatgrass</name>
    <name type="synonym">Aegilops squarrosa</name>
    <dbReference type="NCBI Taxonomy" id="37682"/>
    <lineage>
        <taxon>Eukaryota</taxon>
        <taxon>Viridiplantae</taxon>
        <taxon>Streptophyta</taxon>
        <taxon>Embryophyta</taxon>
        <taxon>Tracheophyta</taxon>
        <taxon>Spermatophyta</taxon>
        <taxon>Magnoliopsida</taxon>
        <taxon>Liliopsida</taxon>
        <taxon>Poales</taxon>
        <taxon>Poaceae</taxon>
        <taxon>BOP clade</taxon>
        <taxon>Pooideae</taxon>
        <taxon>Triticodae</taxon>
        <taxon>Triticeae</taxon>
        <taxon>Triticinae</taxon>
        <taxon>Aegilops</taxon>
    </lineage>
</organism>
<evidence type="ECO:0000256" key="18">
    <source>
        <dbReference type="ARBA" id="ARBA00023180"/>
    </source>
</evidence>
<dbReference type="InterPro" id="IPR032675">
    <property type="entry name" value="LRR_dom_sf"/>
</dbReference>
<dbReference type="PROSITE" id="PS50011">
    <property type="entry name" value="PROTEIN_KINASE_DOM"/>
    <property type="match status" value="1"/>
</dbReference>
<evidence type="ECO:0000256" key="10">
    <source>
        <dbReference type="ARBA" id="ARBA00022729"/>
    </source>
</evidence>
<keyword evidence="12" id="KW-0547">Nucleotide-binding</keyword>
<keyword evidence="11" id="KW-0677">Repeat</keyword>
<dbReference type="Pfam" id="PF00069">
    <property type="entry name" value="Pkinase"/>
    <property type="match status" value="1"/>
</dbReference>
<evidence type="ECO:0000256" key="5">
    <source>
        <dbReference type="ARBA" id="ARBA00022527"/>
    </source>
</evidence>
<keyword evidence="14" id="KW-0067">ATP-binding</keyword>
<evidence type="ECO:0000259" key="21">
    <source>
        <dbReference type="PROSITE" id="PS50011"/>
    </source>
</evidence>
<sequence length="1192" mass="130760">MTSSSTPLLYLCLLLVPCLLLLEEAHAAHHGGISLRSQHMALLHWKATLANPPLQMSSWEENTSPCNWTGIMCTAVRHGRRMPWVVTNISLPDAGIHGQLGELNFSALPFLAYLDLHNNNLHGKIPANISSLSSLSFLDLRFNHLKGKIPVELGGLQSLTRLGLSFNRLTGHIPASLGNLTILTDLLIHQTMVSGPIPEEIGRLVNLQTLQLSNSTLRGLIPKVIGNLTQLNALALFGNQLSGPIPQELGRLVRLQILQLNSNAFSGPIAISITNLTKMNTLFLYINQITGSIPLELGNPMNLQNLDLSDNQISGSIPLCLGNITKLVLLSLFENQITSSIPQAIGNLNMLNQLVLYSNQITDLSDNQMTGTIPREIGNLMNLEYLGLYQNQISGSIPKTLGKLQSMQELEIYDNNLSGSLPQEFGDLINLVGLGLSNNSLSGHLPANICSGARLQYLFVSNNMFNGPIPSSLKTCTSLVKITLEGNQLTGDISQNFGMYPQLTIMRLTSNRLSGHISPNLGASTQLTVLHLAQNMITGSIPPTLSKLSNLVELRLDFNHLNGEIPPEICTLENLYSLNLSSNLLSGSLPTQIKKLSNLGYLDISGNKLSGLIPAELGACVKLQSLKINGNNFSGSLTGVIGNLAGLQIMLDVSNNNLSGSLPQQLGKLEMLELLNLSHNQFSGSIPSSFASMVSLSTLDMSYNELEGPVPTTRLLQNALASWFLPNKGLCGNISGLPHCYSTPAANHHKRKILGWIFPTVLVVALGIVVAFVVMILLSCNKRKPQEGVTTEARDLFSVWNFDGRLAFEDIIRATEDFNDKYIIGTGGYGKVYKAQLQDGQLVAVKRLHQTEQGLDDERRFRSEMEILSQIRQRSIVKMNGFCSHPVYKFIVYDYIQQGSLHDTLKNEELAKELDWQKRIVVANTVAQAISYLHHDCSPPIIHRDITSNNILLDTSFKAFVSDFGMAKTIKPDSSNWSALAGTYGYVAPELSYTSVVTEKCDVYSFGVVVLELVMGKHPRDLLDGSLTSGEEAMLVKDIIDQRPTAPTTTEENSLALLIRLAFSCLESSPHTRPTMREAYQTLIQRPSSSSCPVHFSALTLQQGFISSKNKNQSMQHVHNMAGGHFPDYDDKKSAYFKHIQNYNPNGHSSDLFGIPMVKLVDRPDSYRANNLFPEYKKGYMFKYGGPSGCVG</sequence>
<dbReference type="Gene3D" id="3.80.10.10">
    <property type="entry name" value="Ribonuclease Inhibitor"/>
    <property type="match status" value="3"/>
</dbReference>
<dbReference type="PANTHER" id="PTHR48053:SF22">
    <property type="entry name" value="MDIS1-INTERACTING RECEPTOR LIKE KINASE 2-LIKE"/>
    <property type="match status" value="1"/>
</dbReference>
<evidence type="ECO:0000256" key="16">
    <source>
        <dbReference type="ARBA" id="ARBA00023136"/>
    </source>
</evidence>
<evidence type="ECO:0000256" key="19">
    <source>
        <dbReference type="ARBA" id="ARBA00047899"/>
    </source>
</evidence>
<keyword evidence="18" id="KW-0325">Glycoprotein</keyword>
<evidence type="ECO:0000256" key="2">
    <source>
        <dbReference type="ARBA" id="ARBA00004479"/>
    </source>
</evidence>
<dbReference type="PANTHER" id="PTHR48053">
    <property type="entry name" value="LEUCINE RICH REPEAT FAMILY PROTEIN, EXPRESSED"/>
    <property type="match status" value="1"/>
</dbReference>
<evidence type="ECO:0000256" key="20">
    <source>
        <dbReference type="ARBA" id="ARBA00048679"/>
    </source>
</evidence>
<protein>
    <recommendedName>
        <fullName evidence="3">non-specific serine/threonine protein kinase</fullName>
        <ecNumber evidence="3">2.7.11.1</ecNumber>
    </recommendedName>
</protein>
<evidence type="ECO:0000256" key="4">
    <source>
        <dbReference type="ARBA" id="ARBA00022475"/>
    </source>
</evidence>
<dbReference type="SUPFAM" id="SSF52047">
    <property type="entry name" value="RNI-like"/>
    <property type="match status" value="2"/>
</dbReference>
<keyword evidence="5" id="KW-0723">Serine/threonine-protein kinase</keyword>
<dbReference type="FunFam" id="3.80.10.10:FF:000719">
    <property type="entry name" value="MDIS1-interacting receptor like kinase 2 isoform A"/>
    <property type="match status" value="1"/>
</dbReference>
<dbReference type="Gene3D" id="1.10.510.10">
    <property type="entry name" value="Transferase(Phosphotransferase) domain 1"/>
    <property type="match status" value="1"/>
</dbReference>
<keyword evidence="9" id="KW-0812">Transmembrane</keyword>
<proteinExistence type="predicted"/>
<keyword evidence="6" id="KW-0597">Phosphoprotein</keyword>
<keyword evidence="15" id="KW-1133">Transmembrane helix</keyword>
<dbReference type="Pfam" id="PF08263">
    <property type="entry name" value="LRRNT_2"/>
    <property type="match status" value="1"/>
</dbReference>
<dbReference type="FunFam" id="3.30.200.20:FF:000309">
    <property type="entry name" value="Leucine-rich repeat receptor protein kinase MSP1"/>
    <property type="match status" value="1"/>
</dbReference>
<evidence type="ECO:0000256" key="1">
    <source>
        <dbReference type="ARBA" id="ARBA00004162"/>
    </source>
</evidence>
<evidence type="ECO:0000256" key="12">
    <source>
        <dbReference type="ARBA" id="ARBA00022741"/>
    </source>
</evidence>
<dbReference type="Pfam" id="PF03080">
    <property type="entry name" value="Neprosin"/>
    <property type="match status" value="1"/>
</dbReference>
<keyword evidence="10" id="KW-0732">Signal</keyword>
<dbReference type="GO" id="GO:0005886">
    <property type="term" value="C:plasma membrane"/>
    <property type="evidence" value="ECO:0007669"/>
    <property type="project" value="UniProtKB-SubCell"/>
</dbReference>
<dbReference type="GO" id="GO:0005524">
    <property type="term" value="F:ATP binding"/>
    <property type="evidence" value="ECO:0007669"/>
    <property type="project" value="UniProtKB-UniRule"/>
</dbReference>
<dbReference type="InterPro" id="IPR011009">
    <property type="entry name" value="Kinase-like_dom_sf"/>
</dbReference>
<keyword evidence="17" id="KW-0675">Receptor</keyword>
<evidence type="ECO:0000256" key="13">
    <source>
        <dbReference type="ARBA" id="ARBA00022777"/>
    </source>
</evidence>
<evidence type="ECO:0000313" key="22">
    <source>
        <dbReference type="EnsemblPlants" id="EMT21926"/>
    </source>
</evidence>
<evidence type="ECO:0000256" key="7">
    <source>
        <dbReference type="ARBA" id="ARBA00022614"/>
    </source>
</evidence>
<evidence type="ECO:0000256" key="14">
    <source>
        <dbReference type="ARBA" id="ARBA00022840"/>
    </source>
</evidence>
<dbReference type="FunFam" id="1.10.510.10:FF:000417">
    <property type="entry name" value="Leucine-rich repeat receptor-like protein kinase"/>
    <property type="match status" value="1"/>
</dbReference>
<keyword evidence="4" id="KW-1003">Cell membrane</keyword>
<dbReference type="EnsemblPlants" id="EMT21926">
    <property type="protein sequence ID" value="EMT21926"/>
    <property type="gene ID" value="F775_00482"/>
</dbReference>
<dbReference type="InterPro" id="IPR001611">
    <property type="entry name" value="Leu-rich_rpt"/>
</dbReference>
<accession>M8CFH8</accession>
<dbReference type="FunFam" id="3.80.10.10:FF:000400">
    <property type="entry name" value="Nuclear pore complex protein NUP107"/>
    <property type="match status" value="1"/>
</dbReference>
<dbReference type="EC" id="2.7.11.1" evidence="3"/>
<dbReference type="InterPro" id="IPR013210">
    <property type="entry name" value="LRR_N_plant-typ"/>
</dbReference>
<dbReference type="Gene3D" id="3.30.200.20">
    <property type="entry name" value="Phosphorylase Kinase, domain 1"/>
    <property type="match status" value="1"/>
</dbReference>
<dbReference type="FunFam" id="3.80.10.10:FF:000383">
    <property type="entry name" value="Leucine-rich repeat receptor protein kinase EMS1"/>
    <property type="match status" value="1"/>
</dbReference>
<keyword evidence="13" id="KW-0418">Kinase</keyword>
<dbReference type="GO" id="GO:0004674">
    <property type="term" value="F:protein serine/threonine kinase activity"/>
    <property type="evidence" value="ECO:0007669"/>
    <property type="project" value="UniProtKB-KW"/>
</dbReference>
<evidence type="ECO:0000256" key="11">
    <source>
        <dbReference type="ARBA" id="ARBA00022737"/>
    </source>
</evidence>
<comment type="catalytic activity">
    <reaction evidence="19">
        <text>L-threonyl-[protein] + ATP = O-phospho-L-threonyl-[protein] + ADP + H(+)</text>
        <dbReference type="Rhea" id="RHEA:46608"/>
        <dbReference type="Rhea" id="RHEA-COMP:11060"/>
        <dbReference type="Rhea" id="RHEA-COMP:11605"/>
        <dbReference type="ChEBI" id="CHEBI:15378"/>
        <dbReference type="ChEBI" id="CHEBI:30013"/>
        <dbReference type="ChEBI" id="CHEBI:30616"/>
        <dbReference type="ChEBI" id="CHEBI:61977"/>
        <dbReference type="ChEBI" id="CHEBI:456216"/>
        <dbReference type="EC" id="2.7.11.1"/>
    </reaction>
</comment>
<evidence type="ECO:0000256" key="3">
    <source>
        <dbReference type="ARBA" id="ARBA00012513"/>
    </source>
</evidence>
<dbReference type="PROSITE" id="PS00109">
    <property type="entry name" value="PROTEIN_KINASE_TYR"/>
    <property type="match status" value="1"/>
</dbReference>
<evidence type="ECO:0000256" key="8">
    <source>
        <dbReference type="ARBA" id="ARBA00022679"/>
    </source>
</evidence>
<keyword evidence="16" id="KW-0472">Membrane</keyword>
<comment type="subcellular location">
    <subcellularLocation>
        <location evidence="1">Cell membrane</location>
        <topology evidence="1">Single-pass membrane protein</topology>
    </subcellularLocation>
    <subcellularLocation>
        <location evidence="2">Membrane</location>
        <topology evidence="2">Single-pass type I membrane protein</topology>
    </subcellularLocation>
</comment>
<comment type="catalytic activity">
    <reaction evidence="20">
        <text>L-seryl-[protein] + ATP = O-phospho-L-seryl-[protein] + ADP + H(+)</text>
        <dbReference type="Rhea" id="RHEA:17989"/>
        <dbReference type="Rhea" id="RHEA-COMP:9863"/>
        <dbReference type="Rhea" id="RHEA-COMP:11604"/>
        <dbReference type="ChEBI" id="CHEBI:15378"/>
        <dbReference type="ChEBI" id="CHEBI:29999"/>
        <dbReference type="ChEBI" id="CHEBI:30616"/>
        <dbReference type="ChEBI" id="CHEBI:83421"/>
        <dbReference type="ChEBI" id="CHEBI:456216"/>
        <dbReference type="EC" id="2.7.11.1"/>
    </reaction>
</comment>
<evidence type="ECO:0000256" key="6">
    <source>
        <dbReference type="ARBA" id="ARBA00022553"/>
    </source>
</evidence>
<name>M8CFH8_AEGTA</name>
<dbReference type="InterPro" id="IPR008266">
    <property type="entry name" value="Tyr_kinase_AS"/>
</dbReference>
<dbReference type="InterPro" id="IPR017441">
    <property type="entry name" value="Protein_kinase_ATP_BS"/>
</dbReference>
<dbReference type="Pfam" id="PF13855">
    <property type="entry name" value="LRR_8"/>
    <property type="match status" value="2"/>
</dbReference>
<dbReference type="PROSITE" id="PS00107">
    <property type="entry name" value="PROTEIN_KINASE_ATP"/>
    <property type="match status" value="1"/>
</dbReference>
<dbReference type="Pfam" id="PF00560">
    <property type="entry name" value="LRR_1"/>
    <property type="match status" value="10"/>
</dbReference>
<dbReference type="InterPro" id="IPR003591">
    <property type="entry name" value="Leu-rich_rpt_typical-subtyp"/>
</dbReference>
<dbReference type="SUPFAM" id="SSF56112">
    <property type="entry name" value="Protein kinase-like (PK-like)"/>
    <property type="match status" value="1"/>
</dbReference>
<dbReference type="InterPro" id="IPR000719">
    <property type="entry name" value="Prot_kinase_dom"/>
</dbReference>
<dbReference type="AlphaFoldDB" id="M8CFH8"/>
<dbReference type="FunFam" id="3.80.10.10:FF:000177">
    <property type="entry name" value="Leucine-rich repeat receptor-like serine/threonine-protein kinase At1g17230"/>
    <property type="match status" value="1"/>
</dbReference>
<dbReference type="InterPro" id="IPR051716">
    <property type="entry name" value="Plant_RL_S/T_kinase"/>
</dbReference>
<keyword evidence="7" id="KW-0433">Leucine-rich repeat</keyword>
<keyword evidence="8" id="KW-0808">Transferase</keyword>
<evidence type="ECO:0000256" key="15">
    <source>
        <dbReference type="ARBA" id="ARBA00022989"/>
    </source>
</evidence>
<feature type="domain" description="Protein kinase" evidence="21">
    <location>
        <begin position="818"/>
        <end position="1083"/>
    </location>
</feature>
<evidence type="ECO:0000256" key="17">
    <source>
        <dbReference type="ARBA" id="ARBA00023170"/>
    </source>
</evidence>
<dbReference type="SMART" id="SM00369">
    <property type="entry name" value="LRR_TYP"/>
    <property type="match status" value="11"/>
</dbReference>
<dbReference type="InterPro" id="IPR004314">
    <property type="entry name" value="Neprosin"/>
</dbReference>